<keyword evidence="3" id="KW-0276">Fatty acid metabolism</keyword>
<comment type="similarity">
    <text evidence="1">Belongs to the ATP-dependent AMP-binding enzyme family.</text>
</comment>
<dbReference type="GO" id="GO:0005886">
    <property type="term" value="C:plasma membrane"/>
    <property type="evidence" value="ECO:0007669"/>
    <property type="project" value="TreeGrafter"/>
</dbReference>
<dbReference type="AlphaFoldDB" id="A0A6I8MIU3"/>
<evidence type="ECO:0000313" key="8">
    <source>
        <dbReference type="Proteomes" id="UP000423525"/>
    </source>
</evidence>
<evidence type="ECO:0000256" key="1">
    <source>
        <dbReference type="ARBA" id="ARBA00006432"/>
    </source>
</evidence>
<dbReference type="GO" id="GO:0070566">
    <property type="term" value="F:adenylyltransferase activity"/>
    <property type="evidence" value="ECO:0007669"/>
    <property type="project" value="TreeGrafter"/>
</dbReference>
<feature type="domain" description="AMP-binding enzyme C-terminal" evidence="6">
    <location>
        <begin position="495"/>
        <end position="602"/>
    </location>
</feature>
<name>A0A6I8MIU3_9CORY</name>
<dbReference type="Pfam" id="PF23024">
    <property type="entry name" value="AMP-dom_DIP2-like"/>
    <property type="match status" value="1"/>
</dbReference>
<organism evidence="7 8">
    <name type="scientific">Corynebacterium rouxii</name>
    <dbReference type="NCBI Taxonomy" id="2719119"/>
    <lineage>
        <taxon>Bacteria</taxon>
        <taxon>Bacillati</taxon>
        <taxon>Actinomycetota</taxon>
        <taxon>Actinomycetes</taxon>
        <taxon>Mycobacteriales</taxon>
        <taxon>Corynebacteriaceae</taxon>
        <taxon>Corynebacterium</taxon>
    </lineage>
</organism>
<dbReference type="Proteomes" id="UP000423525">
    <property type="component" value="Chromosome"/>
</dbReference>
<evidence type="ECO:0000259" key="6">
    <source>
        <dbReference type="Pfam" id="PF23024"/>
    </source>
</evidence>
<accession>A0A6I8MIU3</accession>
<reference evidence="7 8" key="1">
    <citation type="submission" date="2019-11" db="EMBL/GenBank/DDBJ databases">
        <authorList>
            <person name="Brisse S."/>
        </authorList>
    </citation>
    <scope>NUCLEOTIDE SEQUENCE [LARGE SCALE GENOMIC DNA]</scope>
    <source>
        <strain evidence="7">FRC0190</strain>
    </source>
</reference>
<dbReference type="Pfam" id="PF00501">
    <property type="entry name" value="AMP-binding"/>
    <property type="match status" value="1"/>
</dbReference>
<evidence type="ECO:0000256" key="4">
    <source>
        <dbReference type="ARBA" id="ARBA00023098"/>
    </source>
</evidence>
<dbReference type="InterPro" id="IPR045851">
    <property type="entry name" value="AMP-bd_C_sf"/>
</dbReference>
<evidence type="ECO:0000256" key="3">
    <source>
        <dbReference type="ARBA" id="ARBA00022832"/>
    </source>
</evidence>
<dbReference type="PANTHER" id="PTHR22754">
    <property type="entry name" value="DISCO-INTERACTING PROTEIN 2 DIP2 -RELATED"/>
    <property type="match status" value="1"/>
</dbReference>
<dbReference type="InterPro" id="IPR000873">
    <property type="entry name" value="AMP-dep_synth/lig_dom"/>
</dbReference>
<gene>
    <name evidence="7" type="ORF">FRC0190_02229</name>
</gene>
<feature type="domain" description="AMP-dependent synthetase/ligase" evidence="5">
    <location>
        <begin position="56"/>
        <end position="440"/>
    </location>
</feature>
<evidence type="ECO:0000313" key="7">
    <source>
        <dbReference type="EMBL" id="VZH86312.1"/>
    </source>
</evidence>
<dbReference type="GO" id="GO:0071766">
    <property type="term" value="P:Actinobacterium-type cell wall biogenesis"/>
    <property type="evidence" value="ECO:0007669"/>
    <property type="project" value="UniProtKB-ARBA"/>
</dbReference>
<protein>
    <submittedName>
        <fullName evidence="7">Acyl-CoA synthase</fullName>
    </submittedName>
</protein>
<dbReference type="KEGG" id="crf:FRC0190_02229"/>
<dbReference type="RefSeq" id="WP_155874331.1">
    <property type="nucleotide sequence ID" value="NZ_LR738855.1"/>
</dbReference>
<keyword evidence="4" id="KW-0443">Lipid metabolism</keyword>
<proteinExistence type="inferred from homology"/>
<dbReference type="FunFam" id="3.40.50.12780:FF:000013">
    <property type="entry name" value="Long-chain-fatty-acid--AMP ligase FadD32"/>
    <property type="match status" value="1"/>
</dbReference>
<sequence>MDLHKAMGQFFDAKGNIALPPQITLAGLSELFYQADVDGGDRHCMRYWDYSTEGGVARDYNRREINTRIKSVAARLQQVAQPGDRVAILANNSPEYLFGFIGALYAGLVPVPLYDPSEPGHADHLTAVMADAQPAIVLTNNASAAAVRRFFSVLPGAQRPRIISIDSLPDTLAQSYQIPTPSMAAAAINPVDLPAFLQYTSGSTRTPAGVVLTNRSIVTNLLQIFTAAQLKTPLRLVSWLPLHHDMGIILAVFVTLLGLEFEMMSPRDFIQQPKRWIDQLDRREGDNAVYSVIPNFALELAARYATPSEGLDLSAVEGLIIGSEPVTEKAVEAFAEIFTAYGLNKQNMRPSYGLAEASLLVTTPQTPNRPVISYFDREQLAANRAVIVDKGDNAVALIGVGQVVRPQNLVIVDPETRTEVVDGTIGELWTHGENMAAGYLNRPEDTAETFHNILAGRLENSRATGVPEESTKWMATGDLGVIVDGELYITGRLKDLVIIAGRNHYPQDIEYTVDHASEHIRPAAVAAFAIEGDAVEQLIILAERDLGRDPSGDADAIEAIRAAVTEAHGVVPADIRIVAPDEILRSSSGKIARRVNKKAYQESH</sequence>
<dbReference type="GO" id="GO:0016874">
    <property type="term" value="F:ligase activity"/>
    <property type="evidence" value="ECO:0007669"/>
    <property type="project" value="UniProtKB-KW"/>
</dbReference>
<dbReference type="InterPro" id="IPR042099">
    <property type="entry name" value="ANL_N_sf"/>
</dbReference>
<dbReference type="CDD" id="cd05931">
    <property type="entry name" value="FAAL"/>
    <property type="match status" value="1"/>
</dbReference>
<keyword evidence="2" id="KW-0436">Ligase</keyword>
<evidence type="ECO:0000259" key="5">
    <source>
        <dbReference type="Pfam" id="PF00501"/>
    </source>
</evidence>
<evidence type="ECO:0000256" key="2">
    <source>
        <dbReference type="ARBA" id="ARBA00022598"/>
    </source>
</evidence>
<dbReference type="Gene3D" id="3.30.300.30">
    <property type="match status" value="1"/>
</dbReference>
<dbReference type="GO" id="GO:0006633">
    <property type="term" value="P:fatty acid biosynthetic process"/>
    <property type="evidence" value="ECO:0007669"/>
    <property type="project" value="TreeGrafter"/>
</dbReference>
<dbReference type="InterPro" id="IPR040097">
    <property type="entry name" value="FAAL/FAAC"/>
</dbReference>
<dbReference type="InterPro" id="IPR025110">
    <property type="entry name" value="AMP-bd_C"/>
</dbReference>
<dbReference type="SUPFAM" id="SSF56801">
    <property type="entry name" value="Acetyl-CoA synthetase-like"/>
    <property type="match status" value="1"/>
</dbReference>
<dbReference type="EMBL" id="LR738855">
    <property type="protein sequence ID" value="VZH86312.1"/>
    <property type="molecule type" value="Genomic_DNA"/>
</dbReference>
<dbReference type="Gene3D" id="3.40.50.12780">
    <property type="entry name" value="N-terminal domain of ligase-like"/>
    <property type="match status" value="1"/>
</dbReference>
<dbReference type="NCBIfam" id="NF040633">
    <property type="entry name" value="FadD32_Coryne"/>
    <property type="match status" value="1"/>
</dbReference>
<dbReference type="PANTHER" id="PTHR22754:SF32">
    <property type="entry name" value="DISCO-INTERACTING PROTEIN 2"/>
    <property type="match status" value="1"/>
</dbReference>